<evidence type="ECO:0000256" key="2">
    <source>
        <dbReference type="ARBA" id="ARBA00022723"/>
    </source>
</evidence>
<feature type="domain" description="Pyruvate carboxyltransferase" evidence="4">
    <location>
        <begin position="16"/>
        <end position="281"/>
    </location>
</feature>
<comment type="caution">
    <text evidence="5">The sequence shown here is derived from an EMBL/GenBank/DDBJ whole genome shotgun (WGS) entry which is preliminary data.</text>
</comment>
<dbReference type="FunFam" id="3.20.20.70:FF:000071">
    <property type="entry name" value="Hydroxymethylglutaryl-CoA lyase"/>
    <property type="match status" value="1"/>
</dbReference>
<dbReference type="GO" id="GO:0046872">
    <property type="term" value="F:metal ion binding"/>
    <property type="evidence" value="ECO:0007669"/>
    <property type="project" value="UniProtKB-KW"/>
</dbReference>
<reference evidence="5 6" key="1">
    <citation type="submission" date="2016-01" db="EMBL/GenBank/DDBJ databases">
        <title>Whole genome sequencing of Bhargavaea cecembensis T14.</title>
        <authorList>
            <person name="Hong K.W."/>
        </authorList>
    </citation>
    <scope>NUCLEOTIDE SEQUENCE [LARGE SCALE GENOMIC DNA]</scope>
    <source>
        <strain evidence="5 6">T14</strain>
    </source>
</reference>
<dbReference type="SUPFAM" id="SSF51569">
    <property type="entry name" value="Aldolase"/>
    <property type="match status" value="1"/>
</dbReference>
<dbReference type="InterPro" id="IPR013785">
    <property type="entry name" value="Aldolase_TIM"/>
</dbReference>
<dbReference type="Proteomes" id="UP000076490">
    <property type="component" value="Unassembled WGS sequence"/>
</dbReference>
<dbReference type="Gene3D" id="3.20.20.70">
    <property type="entry name" value="Aldolase class I"/>
    <property type="match status" value="1"/>
</dbReference>
<dbReference type="InterPro" id="IPR043594">
    <property type="entry name" value="HMGL"/>
</dbReference>
<dbReference type="Pfam" id="PF00682">
    <property type="entry name" value="HMGL-like"/>
    <property type="match status" value="1"/>
</dbReference>
<keyword evidence="2" id="KW-0479">Metal-binding</keyword>
<accession>A0A165H867</accession>
<protein>
    <submittedName>
        <fullName evidence="5">Hydroxymethylglutaryl-CoA lyase</fullName>
    </submittedName>
</protein>
<evidence type="ECO:0000256" key="1">
    <source>
        <dbReference type="ARBA" id="ARBA00009405"/>
    </source>
</evidence>
<comment type="similarity">
    <text evidence="1">Belongs to the HMG-CoA lyase family.</text>
</comment>
<evidence type="ECO:0000313" key="5">
    <source>
        <dbReference type="EMBL" id="KZE39065.1"/>
    </source>
</evidence>
<proteinExistence type="inferred from homology"/>
<dbReference type="GO" id="GO:0046951">
    <property type="term" value="P:ketone body biosynthetic process"/>
    <property type="evidence" value="ECO:0007669"/>
    <property type="project" value="TreeGrafter"/>
</dbReference>
<evidence type="ECO:0000259" key="4">
    <source>
        <dbReference type="PROSITE" id="PS50991"/>
    </source>
</evidence>
<dbReference type="CDD" id="cd07938">
    <property type="entry name" value="DRE_TIM_HMGL"/>
    <property type="match status" value="1"/>
</dbReference>
<dbReference type="EMBL" id="LQNT01000009">
    <property type="protein sequence ID" value="KZE39065.1"/>
    <property type="molecule type" value="Genomic_DNA"/>
</dbReference>
<dbReference type="PANTHER" id="PTHR42738:SF7">
    <property type="entry name" value="HYDROXYMETHYLGLUTARYL-COA LYASE"/>
    <property type="match status" value="1"/>
</dbReference>
<gene>
    <name evidence="5" type="ORF">AV656_04055</name>
</gene>
<dbReference type="PROSITE" id="PS50991">
    <property type="entry name" value="PYR_CT"/>
    <property type="match status" value="1"/>
</dbReference>
<dbReference type="NCBIfam" id="NF004283">
    <property type="entry name" value="PRK05692.1"/>
    <property type="match status" value="1"/>
</dbReference>
<dbReference type="PANTHER" id="PTHR42738">
    <property type="entry name" value="HYDROXYMETHYLGLUTARYL-COA LYASE"/>
    <property type="match status" value="1"/>
</dbReference>
<dbReference type="GO" id="GO:0006552">
    <property type="term" value="P:L-leucine catabolic process"/>
    <property type="evidence" value="ECO:0007669"/>
    <property type="project" value="TreeGrafter"/>
</dbReference>
<dbReference type="AlphaFoldDB" id="A0A165H867"/>
<evidence type="ECO:0000313" key="6">
    <source>
        <dbReference type="Proteomes" id="UP000076490"/>
    </source>
</evidence>
<keyword evidence="3 5" id="KW-0456">Lyase</keyword>
<dbReference type="InterPro" id="IPR000891">
    <property type="entry name" value="PYR_CT"/>
</dbReference>
<organism evidence="5 6">
    <name type="scientific">Bhargavaea cecembensis</name>
    <dbReference type="NCBI Taxonomy" id="394098"/>
    <lineage>
        <taxon>Bacteria</taxon>
        <taxon>Bacillati</taxon>
        <taxon>Bacillota</taxon>
        <taxon>Bacilli</taxon>
        <taxon>Bacillales</taxon>
        <taxon>Caryophanaceae</taxon>
        <taxon>Bhargavaea</taxon>
    </lineage>
</organism>
<dbReference type="GO" id="GO:0004419">
    <property type="term" value="F:hydroxymethylglutaryl-CoA lyase activity"/>
    <property type="evidence" value="ECO:0007669"/>
    <property type="project" value="TreeGrafter"/>
</dbReference>
<name>A0A165H867_9BACL</name>
<sequence length="312" mass="33941">MKTRRGFVMLSLPKKVAIIEVGPRDGLQNEKNHVPTEVKLRFIRALQDAGVSEMELTSFVSPKWVPQMGDAADIMAGSKRTGRAFVLAPNERGIADARAAGADHIAVFVGVTDAFNKKNINKSTEESMEQLAPQIRKMKEDGLFVRACISTAFHCPFEGPVDPERTVSLCRRFAELGADELSVADTIGMATPEESYRLFSRLKEELPDILLTAHFHDTRKMAIANIFAALQAGVERFDTSAGGLGGCPFAPGATGNVATEDVVNMLERMDIETGISVEGICRAVDEVAPHVSRPITTGMYTLYKNGQRIGNS</sequence>
<evidence type="ECO:0000256" key="3">
    <source>
        <dbReference type="ARBA" id="ARBA00023239"/>
    </source>
</evidence>